<evidence type="ECO:0000313" key="2">
    <source>
        <dbReference type="EMBL" id="OAA78876.1"/>
    </source>
</evidence>
<dbReference type="OrthoDB" id="2588098at2759"/>
<feature type="region of interest" description="Disordered" evidence="1">
    <location>
        <begin position="74"/>
        <end position="110"/>
    </location>
</feature>
<dbReference type="InterPro" id="IPR036047">
    <property type="entry name" value="F-box-like_dom_sf"/>
</dbReference>
<name>A0A168I7H7_CORDF</name>
<protein>
    <recommendedName>
        <fullName evidence="4">F-box domain-containing protein</fullName>
    </recommendedName>
</protein>
<dbReference type="AlphaFoldDB" id="A0A168I7H7"/>
<dbReference type="EMBL" id="AZHF01000002">
    <property type="protein sequence ID" value="OAA78876.1"/>
    <property type="molecule type" value="Genomic_DNA"/>
</dbReference>
<reference evidence="2 3" key="1">
    <citation type="journal article" date="2016" name="Genome Biol. Evol.">
        <title>Divergent and convergent evolution of fungal pathogenicity.</title>
        <authorList>
            <person name="Shang Y."/>
            <person name="Xiao G."/>
            <person name="Zheng P."/>
            <person name="Cen K."/>
            <person name="Zhan S."/>
            <person name="Wang C."/>
        </authorList>
    </citation>
    <scope>NUCLEOTIDE SEQUENCE [LARGE SCALE GENOMIC DNA]</scope>
    <source>
        <strain evidence="2 3">RCEF 1005</strain>
    </source>
</reference>
<sequence>MPATVTNLTEQYISDRSESVATFTLPRKRLCLDIYGPLSSCLFDSSLERLVDYLIVPVPTTTILRNIDRRFPKCQSKNPADRNPCQSSLEKRQQNSRVNETASAPRGPDRTEKLPAEIIFIIFDNLELMEDALIFGLTCRRIWQFARRSVCEWQRKRIGPWAGEHLVAVSDHCDDDDYPPGLFSAEEINQLMERWAEEVSWRYDWESTFWRFNISSFALERVVQHITMPERTPLSRLRSNLDRQGRLPAALEDAIWPEIRVDKSVYAPADEVWMLRNLTTRELVRTEAVAIKQDLIHGPYIERRGFHHLLLIRTAWGNPELREITRYRNHPPVPCRGPWAGHRFEICTAKHHGADVSATGAEWSDVSGDAKAELDNLWEAAYGPDWRNVEWDHKRHRPPSPQWLLGAPDRG</sequence>
<keyword evidence="3" id="KW-1185">Reference proteome</keyword>
<evidence type="ECO:0008006" key="4">
    <source>
        <dbReference type="Google" id="ProtNLM"/>
    </source>
</evidence>
<proteinExistence type="predicted"/>
<dbReference type="Proteomes" id="UP000076881">
    <property type="component" value="Unassembled WGS sequence"/>
</dbReference>
<dbReference type="SUPFAM" id="SSF81383">
    <property type="entry name" value="F-box domain"/>
    <property type="match status" value="1"/>
</dbReference>
<evidence type="ECO:0000313" key="3">
    <source>
        <dbReference type="Proteomes" id="UP000076881"/>
    </source>
</evidence>
<comment type="caution">
    <text evidence="2">The sequence shown here is derived from an EMBL/GenBank/DDBJ whole genome shotgun (WGS) entry which is preliminary data.</text>
</comment>
<gene>
    <name evidence="2" type="ORF">LEL_02362</name>
</gene>
<accession>A0A168I7H7</accession>
<organism evidence="2 3">
    <name type="scientific">Akanthomyces lecanii RCEF 1005</name>
    <dbReference type="NCBI Taxonomy" id="1081108"/>
    <lineage>
        <taxon>Eukaryota</taxon>
        <taxon>Fungi</taxon>
        <taxon>Dikarya</taxon>
        <taxon>Ascomycota</taxon>
        <taxon>Pezizomycotina</taxon>
        <taxon>Sordariomycetes</taxon>
        <taxon>Hypocreomycetidae</taxon>
        <taxon>Hypocreales</taxon>
        <taxon>Cordycipitaceae</taxon>
        <taxon>Akanthomyces</taxon>
        <taxon>Cordyceps confragosa</taxon>
    </lineage>
</organism>
<evidence type="ECO:0000256" key="1">
    <source>
        <dbReference type="SAM" id="MobiDB-lite"/>
    </source>
</evidence>